<dbReference type="NCBIfam" id="NF003699">
    <property type="entry name" value="PRK05312.1"/>
    <property type="match status" value="1"/>
</dbReference>
<dbReference type="InterPro" id="IPR037510">
    <property type="entry name" value="PdxA"/>
</dbReference>
<evidence type="ECO:0000256" key="2">
    <source>
        <dbReference type="ARBA" id="ARBA00022723"/>
    </source>
</evidence>
<comment type="similarity">
    <text evidence="7">Belongs to the PdxA family.</text>
</comment>
<evidence type="ECO:0000256" key="4">
    <source>
        <dbReference type="ARBA" id="ARBA00023002"/>
    </source>
</evidence>
<sequence length="344" mass="35096">MSRAAADAPIAISCGEPAGIGPEVAAGAWRALGAEMALLWIGDPAHLPDDTPVRVVTSAAEAHGPCPDALPVLARDFGSPRRPGVVDPRHAQGVIDAIREGVALATAGRARALCTAPINKAALIDGADFAYPGHTEYLSALAGDVPVVMMLACDALRVVPATIHIPLAAVPATLTAAGLEEVLRITHAALIRDFGVAQPRIAVAGLNPHAGEDGKMGGEEIAMIAPLLDRLRGEGLALRGPLPADTMFHAGARAGYDAAVCMYHDQALIPIKTIDFAGGVNVTLGLPFVRTSPDHGTAFDIAGTGVAEATSMIAALRMARDMADARGAGGVGPSGGSIWEKART</sequence>
<dbReference type="PANTHER" id="PTHR30004:SF6">
    <property type="entry name" value="D-THREONATE 4-PHOSPHATE DEHYDROGENASE"/>
    <property type="match status" value="1"/>
</dbReference>
<keyword evidence="4 7" id="KW-0560">Oxidoreductase</keyword>
<dbReference type="RefSeq" id="WP_072855838.1">
    <property type="nucleotide sequence ID" value="NZ_FQUE01000001.1"/>
</dbReference>
<comment type="subcellular location">
    <subcellularLocation>
        <location evidence="7">Cytoplasm</location>
    </subcellularLocation>
</comment>
<comment type="cofactor">
    <cofactor evidence="7">
        <name>Zn(2+)</name>
        <dbReference type="ChEBI" id="CHEBI:29105"/>
    </cofactor>
    <cofactor evidence="7">
        <name>Mg(2+)</name>
        <dbReference type="ChEBI" id="CHEBI:18420"/>
    </cofactor>
    <cofactor evidence="7">
        <name>Co(2+)</name>
        <dbReference type="ChEBI" id="CHEBI:48828"/>
    </cofactor>
    <text evidence="7">Binds 1 divalent metal cation per subunit. Can use ions such as Zn(2+), Mg(2+) or Co(2+).</text>
</comment>
<keyword evidence="6 7" id="KW-0664">Pyridoxine biosynthesis</keyword>
<dbReference type="Gene3D" id="3.40.718.10">
    <property type="entry name" value="Isopropylmalate Dehydrogenase"/>
    <property type="match status" value="1"/>
</dbReference>
<dbReference type="GO" id="GO:0051287">
    <property type="term" value="F:NAD binding"/>
    <property type="evidence" value="ECO:0007669"/>
    <property type="project" value="InterPro"/>
</dbReference>
<comment type="function">
    <text evidence="7">Catalyzes the NAD(P)-dependent oxidation of 4-(phosphooxy)-L-threonine (HTP) into 2-amino-3-oxo-4-(phosphooxy)butyric acid which spontaneously decarboxylates to form 3-amino-2-oxopropyl phosphate (AHAP).</text>
</comment>
<reference evidence="9" key="1">
    <citation type="submission" date="2016-11" db="EMBL/GenBank/DDBJ databases">
        <authorList>
            <person name="Varghese N."/>
            <person name="Submissions S."/>
        </authorList>
    </citation>
    <scope>NUCLEOTIDE SEQUENCE [LARGE SCALE GENOMIC DNA]</scope>
    <source>
        <strain evidence="9">DSM 29326</strain>
    </source>
</reference>
<name>A0A1M4ULY4_LOKAT</name>
<dbReference type="GO" id="GO:0050570">
    <property type="term" value="F:4-hydroxythreonine-4-phosphate dehydrogenase activity"/>
    <property type="evidence" value="ECO:0007669"/>
    <property type="project" value="UniProtKB-UniRule"/>
</dbReference>
<feature type="binding site" evidence="7">
    <location>
        <position position="135"/>
    </location>
    <ligand>
        <name>substrate</name>
    </ligand>
</feature>
<accession>A0A1M4ULY4</accession>
<evidence type="ECO:0000256" key="1">
    <source>
        <dbReference type="ARBA" id="ARBA00022490"/>
    </source>
</evidence>
<evidence type="ECO:0000256" key="7">
    <source>
        <dbReference type="HAMAP-Rule" id="MF_00536"/>
    </source>
</evidence>
<comment type="catalytic activity">
    <reaction evidence="7">
        <text>4-(phosphooxy)-L-threonine + NAD(+) = 3-amino-2-oxopropyl phosphate + CO2 + NADH</text>
        <dbReference type="Rhea" id="RHEA:32275"/>
        <dbReference type="ChEBI" id="CHEBI:16526"/>
        <dbReference type="ChEBI" id="CHEBI:57279"/>
        <dbReference type="ChEBI" id="CHEBI:57540"/>
        <dbReference type="ChEBI" id="CHEBI:57945"/>
        <dbReference type="ChEBI" id="CHEBI:58452"/>
        <dbReference type="EC" id="1.1.1.262"/>
    </reaction>
</comment>
<comment type="subunit">
    <text evidence="7">Homodimer.</text>
</comment>
<keyword evidence="5 7" id="KW-0520">NAD</keyword>
<dbReference type="HAMAP" id="MF_00536">
    <property type="entry name" value="PdxA"/>
    <property type="match status" value="1"/>
</dbReference>
<evidence type="ECO:0000256" key="6">
    <source>
        <dbReference type="ARBA" id="ARBA00023096"/>
    </source>
</evidence>
<dbReference type="OrthoDB" id="9801783at2"/>
<keyword evidence="7" id="KW-0170">Cobalt</keyword>
<dbReference type="NCBIfam" id="TIGR00557">
    <property type="entry name" value="pdxA"/>
    <property type="match status" value="1"/>
</dbReference>
<keyword evidence="7" id="KW-0862">Zinc</keyword>
<dbReference type="AlphaFoldDB" id="A0A1M4ULY4"/>
<dbReference type="EC" id="1.1.1.262" evidence="7"/>
<keyword evidence="3 7" id="KW-0521">NADP</keyword>
<feature type="binding site" evidence="7">
    <location>
        <position position="272"/>
    </location>
    <ligand>
        <name>substrate</name>
    </ligand>
</feature>
<organism evidence="8 9">
    <name type="scientific">Loktanella atrilutea</name>
    <dbReference type="NCBI Taxonomy" id="366533"/>
    <lineage>
        <taxon>Bacteria</taxon>
        <taxon>Pseudomonadati</taxon>
        <taxon>Pseudomonadota</taxon>
        <taxon>Alphaproteobacteria</taxon>
        <taxon>Rhodobacterales</taxon>
        <taxon>Roseobacteraceae</taxon>
        <taxon>Loktanella</taxon>
    </lineage>
</organism>
<evidence type="ECO:0000256" key="3">
    <source>
        <dbReference type="ARBA" id="ARBA00022857"/>
    </source>
</evidence>
<dbReference type="GO" id="GO:0000287">
    <property type="term" value="F:magnesium ion binding"/>
    <property type="evidence" value="ECO:0007669"/>
    <property type="project" value="UniProtKB-UniRule"/>
</dbReference>
<dbReference type="Proteomes" id="UP000183987">
    <property type="component" value="Unassembled WGS sequence"/>
</dbReference>
<feature type="binding site" evidence="7">
    <location>
        <position position="290"/>
    </location>
    <ligand>
        <name>substrate</name>
    </ligand>
</feature>
<keyword evidence="1 7" id="KW-0963">Cytoplasm</keyword>
<dbReference type="GO" id="GO:0042823">
    <property type="term" value="P:pyridoxal phosphate biosynthetic process"/>
    <property type="evidence" value="ECO:0007669"/>
    <property type="project" value="UniProtKB-UniRule"/>
</dbReference>
<feature type="binding site" evidence="7">
    <location>
        <position position="281"/>
    </location>
    <ligand>
        <name>substrate</name>
    </ligand>
</feature>
<dbReference type="EMBL" id="FQUE01000001">
    <property type="protein sequence ID" value="SHE57802.1"/>
    <property type="molecule type" value="Genomic_DNA"/>
</dbReference>
<keyword evidence="2 7" id="KW-0479">Metal-binding</keyword>
<dbReference type="InterPro" id="IPR005255">
    <property type="entry name" value="PdxA_fam"/>
</dbReference>
<dbReference type="STRING" id="366533.SAMN05444339_101784"/>
<dbReference type="PANTHER" id="PTHR30004">
    <property type="entry name" value="4-HYDROXYTHREONINE-4-PHOSPHATE DEHYDROGENASE"/>
    <property type="match status" value="1"/>
</dbReference>
<dbReference type="GO" id="GO:0008615">
    <property type="term" value="P:pyridoxine biosynthetic process"/>
    <property type="evidence" value="ECO:0007669"/>
    <property type="project" value="UniProtKB-UniRule"/>
</dbReference>
<feature type="binding site" evidence="7">
    <location>
        <position position="209"/>
    </location>
    <ligand>
        <name>a divalent metal cation</name>
        <dbReference type="ChEBI" id="CHEBI:60240"/>
        <note>ligand shared between dimeric partners</note>
    </ligand>
</feature>
<protein>
    <recommendedName>
        <fullName evidence="7">4-hydroxythreonine-4-phosphate dehydrogenase</fullName>
        <ecNumber evidence="7">1.1.1.262</ecNumber>
    </recommendedName>
    <alternativeName>
        <fullName evidence="7">4-(phosphohydroxy)-L-threonine dehydrogenase</fullName>
    </alternativeName>
</protein>
<dbReference type="UniPathway" id="UPA00244">
    <property type="reaction ID" value="UER00312"/>
</dbReference>
<proteinExistence type="inferred from homology"/>
<dbReference type="GO" id="GO:0008270">
    <property type="term" value="F:zinc ion binding"/>
    <property type="evidence" value="ECO:0007669"/>
    <property type="project" value="UniProtKB-UniRule"/>
</dbReference>
<dbReference type="SUPFAM" id="SSF53659">
    <property type="entry name" value="Isocitrate/Isopropylmalate dehydrogenase-like"/>
    <property type="match status" value="1"/>
</dbReference>
<gene>
    <name evidence="7" type="primary">pdxA</name>
    <name evidence="8" type="ORF">SAMN05444339_101784</name>
</gene>
<comment type="pathway">
    <text evidence="7">Cofactor biosynthesis; pyridoxine 5'-phosphate biosynthesis; pyridoxine 5'-phosphate from D-erythrose 4-phosphate: step 4/5.</text>
</comment>
<comment type="miscellaneous">
    <text evidence="7">The active site is located at the dimer interface.</text>
</comment>
<evidence type="ECO:0000313" key="8">
    <source>
        <dbReference type="EMBL" id="SHE57802.1"/>
    </source>
</evidence>
<evidence type="ECO:0000313" key="9">
    <source>
        <dbReference type="Proteomes" id="UP000183987"/>
    </source>
</evidence>
<feature type="binding site" evidence="7">
    <location>
        <position position="164"/>
    </location>
    <ligand>
        <name>a divalent metal cation</name>
        <dbReference type="ChEBI" id="CHEBI:60240"/>
        <note>ligand shared between dimeric partners</note>
    </ligand>
</feature>
<keyword evidence="7" id="KW-0460">Magnesium</keyword>
<dbReference type="GO" id="GO:0050897">
    <property type="term" value="F:cobalt ion binding"/>
    <property type="evidence" value="ECO:0007669"/>
    <property type="project" value="UniProtKB-UniRule"/>
</dbReference>
<feature type="binding site" evidence="7">
    <location>
        <position position="264"/>
    </location>
    <ligand>
        <name>a divalent metal cation</name>
        <dbReference type="ChEBI" id="CHEBI:60240"/>
        <note>ligand shared between dimeric partners</note>
    </ligand>
</feature>
<dbReference type="Pfam" id="PF04166">
    <property type="entry name" value="PdxA"/>
    <property type="match status" value="1"/>
</dbReference>
<dbReference type="GO" id="GO:0005737">
    <property type="term" value="C:cytoplasm"/>
    <property type="evidence" value="ECO:0007669"/>
    <property type="project" value="UniProtKB-SubCell"/>
</dbReference>
<evidence type="ECO:0000256" key="5">
    <source>
        <dbReference type="ARBA" id="ARBA00023027"/>
    </source>
</evidence>
<keyword evidence="9" id="KW-1185">Reference proteome</keyword>
<feature type="binding site" evidence="7">
    <location>
        <position position="134"/>
    </location>
    <ligand>
        <name>substrate</name>
    </ligand>
</feature>